<proteinExistence type="predicted"/>
<dbReference type="EMBL" id="UOFS01000006">
    <property type="protein sequence ID" value="VAW91471.1"/>
    <property type="molecule type" value="Genomic_DNA"/>
</dbReference>
<gene>
    <name evidence="1" type="ORF">MNBD_GAMMA22-2738</name>
</gene>
<organism evidence="1">
    <name type="scientific">hydrothermal vent metagenome</name>
    <dbReference type="NCBI Taxonomy" id="652676"/>
    <lineage>
        <taxon>unclassified sequences</taxon>
        <taxon>metagenomes</taxon>
        <taxon>ecological metagenomes</taxon>
    </lineage>
</organism>
<dbReference type="Pfam" id="PF09839">
    <property type="entry name" value="DUF2066"/>
    <property type="match status" value="1"/>
</dbReference>
<reference evidence="1" key="1">
    <citation type="submission" date="2018-06" db="EMBL/GenBank/DDBJ databases">
        <authorList>
            <person name="Zhirakovskaya E."/>
        </authorList>
    </citation>
    <scope>NUCLEOTIDE SEQUENCE</scope>
</reference>
<evidence type="ECO:0000313" key="1">
    <source>
        <dbReference type="EMBL" id="VAW91471.1"/>
    </source>
</evidence>
<dbReference type="InterPro" id="IPR018642">
    <property type="entry name" value="DUF2066"/>
</dbReference>
<name>A0A3B0ZII0_9ZZZZ</name>
<accession>A0A3B0ZII0</accession>
<dbReference type="AlphaFoldDB" id="A0A3B0ZII0"/>
<protein>
    <recommendedName>
        <fullName evidence="2">DUF2066 domain-containing protein</fullName>
    </recommendedName>
</protein>
<evidence type="ECO:0008006" key="2">
    <source>
        <dbReference type="Google" id="ProtNLM"/>
    </source>
</evidence>
<sequence length="385" mass="43746">MQKIIMLFVLTGLILSPVTVSAEVVKNLYDIKIPVFSQDRKERKEAIKTGLASVLVKVTGRSAVSDLLELEDVYRTAAQYVQQFRYLKMPKKNKSAVAESTLEPLPNKKLWIRFNKKAVNKMLRQRNLPVWGQTRPSALVWFVIDNNGRREFIGNDRDSSFHETILNYSKARGLPVRFPLMDLTDRVNIKTSDIWAGFDGTILKASERYHTEAIIVGRAFKSFSGAWNTRWTLYLNGNKQSWEFQDNDIVAALTPGIDQVTDNLSVRFTQVNIDQDNNQVLLKVTNIEDLADYTRVVKYISSISSVIQIQPYVLNKDNVIFNLTTRSGRIGVAQSISLGRLFVKDDVTVPNVEIDNSVPNEQTQQPANENVGVAIAYDLKYRLLK</sequence>